<dbReference type="EMBL" id="NHOO01000032">
    <property type="protein sequence ID" value="OVE45591.1"/>
    <property type="molecule type" value="Genomic_DNA"/>
</dbReference>
<evidence type="ECO:0000313" key="2">
    <source>
        <dbReference type="Proteomes" id="UP000196342"/>
    </source>
</evidence>
<name>A0A202B2B6_CHRVL</name>
<dbReference type="AlphaFoldDB" id="A0A202B2B6"/>
<sequence>MIDWDAAVLAPLQDVFGEPVTYTTTTGQSFAISGVFDEAYHAVDGLSGAIYTSTSQPVLGIRAAALPFPPQASDFVTILRTGIVYSVADVHPDGHGAIKLLLNYVSGG</sequence>
<dbReference type="GO" id="GO:0019068">
    <property type="term" value="P:virion assembly"/>
    <property type="evidence" value="ECO:0007669"/>
    <property type="project" value="InterPro"/>
</dbReference>
<reference evidence="1 2" key="1">
    <citation type="submission" date="2017-05" db="EMBL/GenBank/DDBJ databases">
        <title>Chromobacterium violaceum GHPS1 isolated from Hydrocarbon polluted soil in French Guiana display an awesome secondary metabolite arsenal and a battery of drug and heavy-metal-resistance and detoxification of xenobiotics proteins.</title>
        <authorList>
            <person name="Belbahri L."/>
        </authorList>
    </citation>
    <scope>NUCLEOTIDE SEQUENCE [LARGE SCALE GENOMIC DNA]</scope>
    <source>
        <strain evidence="1 2">GHPS1</strain>
    </source>
</reference>
<dbReference type="Proteomes" id="UP000196342">
    <property type="component" value="Unassembled WGS sequence"/>
</dbReference>
<keyword evidence="2" id="KW-1185">Reference proteome</keyword>
<organism evidence="1 2">
    <name type="scientific">Chromobacterium violaceum</name>
    <dbReference type="NCBI Taxonomy" id="536"/>
    <lineage>
        <taxon>Bacteria</taxon>
        <taxon>Pseudomonadati</taxon>
        <taxon>Pseudomonadota</taxon>
        <taxon>Betaproteobacteria</taxon>
        <taxon>Neisseriales</taxon>
        <taxon>Chromobacteriaceae</taxon>
        <taxon>Chromobacterium</taxon>
    </lineage>
</organism>
<protein>
    <submittedName>
        <fullName evidence="1">Uncharacterized protein</fullName>
    </submittedName>
</protein>
<dbReference type="Pfam" id="PF05354">
    <property type="entry name" value="Phage_attach"/>
    <property type="match status" value="1"/>
</dbReference>
<dbReference type="InterPro" id="IPR008018">
    <property type="entry name" value="Phage_tail_attach_FII"/>
</dbReference>
<proteinExistence type="predicted"/>
<gene>
    <name evidence="1" type="ORF">CBW21_22390</name>
</gene>
<comment type="caution">
    <text evidence="1">The sequence shown here is derived from an EMBL/GenBank/DDBJ whole genome shotgun (WGS) entry which is preliminary data.</text>
</comment>
<dbReference type="Gene3D" id="2.40.10.180">
    <property type="entry name" value="Phage tail proteins"/>
    <property type="match status" value="1"/>
</dbReference>
<dbReference type="InterPro" id="IPR053734">
    <property type="entry name" value="Phage_Head-Tail_Connect_sf"/>
</dbReference>
<evidence type="ECO:0000313" key="1">
    <source>
        <dbReference type="EMBL" id="OVE45591.1"/>
    </source>
</evidence>
<accession>A0A202B2B6</accession>